<feature type="region of interest" description="Disordered" evidence="6">
    <location>
        <begin position="15"/>
        <end position="37"/>
    </location>
</feature>
<evidence type="ECO:0000256" key="2">
    <source>
        <dbReference type="ARBA" id="ARBA00022737"/>
    </source>
</evidence>
<dbReference type="OrthoDB" id="3945418at2759"/>
<feature type="non-terminal residue" evidence="8">
    <location>
        <position position="109"/>
    </location>
</feature>
<keyword evidence="2" id="KW-0677">Repeat</keyword>
<evidence type="ECO:0000313" key="8">
    <source>
        <dbReference type="EMBL" id="KZC14343.1"/>
    </source>
</evidence>
<reference evidence="8 9" key="1">
    <citation type="submission" date="2015-07" db="EMBL/GenBank/DDBJ databases">
        <title>The genome of Dufourea novaeangliae.</title>
        <authorList>
            <person name="Pan H."/>
            <person name="Kapheim K."/>
        </authorList>
    </citation>
    <scope>NUCLEOTIDE SEQUENCE [LARGE SCALE GENOMIC DNA]</scope>
    <source>
        <strain evidence="8">0120121106</strain>
        <tissue evidence="8">Whole body</tissue>
    </source>
</reference>
<dbReference type="PANTHER" id="PTHR48039:SF5">
    <property type="entry name" value="RNA-BINDING PROTEIN 28"/>
    <property type="match status" value="1"/>
</dbReference>
<dbReference type="InterPro" id="IPR051945">
    <property type="entry name" value="RRM_MRD1_RNA_proc_ribogen"/>
</dbReference>
<feature type="non-terminal residue" evidence="8">
    <location>
        <position position="1"/>
    </location>
</feature>
<comment type="subcellular location">
    <subcellularLocation>
        <location evidence="1">Nucleus</location>
    </subcellularLocation>
</comment>
<organism evidence="8 9">
    <name type="scientific">Dufourea novaeangliae</name>
    <name type="common">Sweat bee</name>
    <dbReference type="NCBI Taxonomy" id="178035"/>
    <lineage>
        <taxon>Eukaryota</taxon>
        <taxon>Metazoa</taxon>
        <taxon>Ecdysozoa</taxon>
        <taxon>Arthropoda</taxon>
        <taxon>Hexapoda</taxon>
        <taxon>Insecta</taxon>
        <taxon>Pterygota</taxon>
        <taxon>Neoptera</taxon>
        <taxon>Endopterygota</taxon>
        <taxon>Hymenoptera</taxon>
        <taxon>Apocrita</taxon>
        <taxon>Aculeata</taxon>
        <taxon>Apoidea</taxon>
        <taxon>Anthophila</taxon>
        <taxon>Halictidae</taxon>
        <taxon>Rophitinae</taxon>
        <taxon>Dufourea</taxon>
    </lineage>
</organism>
<dbReference type="Pfam" id="PF00076">
    <property type="entry name" value="RRM_1"/>
    <property type="match status" value="1"/>
</dbReference>
<protein>
    <submittedName>
        <fullName evidence="8">RNA-binding protein 28</fullName>
    </submittedName>
</protein>
<dbReference type="STRING" id="178035.A0A154PR45"/>
<dbReference type="SUPFAM" id="SSF54928">
    <property type="entry name" value="RNA-binding domain, RBD"/>
    <property type="match status" value="1"/>
</dbReference>
<dbReference type="GO" id="GO:0003729">
    <property type="term" value="F:mRNA binding"/>
    <property type="evidence" value="ECO:0007669"/>
    <property type="project" value="TreeGrafter"/>
</dbReference>
<evidence type="ECO:0000313" key="9">
    <source>
        <dbReference type="Proteomes" id="UP000076502"/>
    </source>
</evidence>
<evidence type="ECO:0000256" key="4">
    <source>
        <dbReference type="ARBA" id="ARBA00023242"/>
    </source>
</evidence>
<accession>A0A154PR45</accession>
<dbReference type="EMBL" id="KQ435066">
    <property type="protein sequence ID" value="KZC14343.1"/>
    <property type="molecule type" value="Genomic_DNA"/>
</dbReference>
<keyword evidence="4" id="KW-0539">Nucleus</keyword>
<evidence type="ECO:0000259" key="7">
    <source>
        <dbReference type="PROSITE" id="PS50102"/>
    </source>
</evidence>
<evidence type="ECO:0000256" key="5">
    <source>
        <dbReference type="PROSITE-ProRule" id="PRU00176"/>
    </source>
</evidence>
<dbReference type="InterPro" id="IPR012677">
    <property type="entry name" value="Nucleotide-bd_a/b_plait_sf"/>
</dbReference>
<evidence type="ECO:0000256" key="1">
    <source>
        <dbReference type="ARBA" id="ARBA00004123"/>
    </source>
</evidence>
<name>A0A154PR45_DUFNO</name>
<dbReference type="InterPro" id="IPR035979">
    <property type="entry name" value="RBD_domain_sf"/>
</dbReference>
<dbReference type="InterPro" id="IPR000504">
    <property type="entry name" value="RRM_dom"/>
</dbReference>
<keyword evidence="9" id="KW-1185">Reference proteome</keyword>
<dbReference type="AlphaFoldDB" id="A0A154PR45"/>
<evidence type="ECO:0000256" key="6">
    <source>
        <dbReference type="SAM" id="MobiDB-lite"/>
    </source>
</evidence>
<dbReference type="GO" id="GO:0005730">
    <property type="term" value="C:nucleolus"/>
    <property type="evidence" value="ECO:0007669"/>
    <property type="project" value="TreeGrafter"/>
</dbReference>
<dbReference type="Proteomes" id="UP000076502">
    <property type="component" value="Unassembled WGS sequence"/>
</dbReference>
<gene>
    <name evidence="8" type="ORF">WN55_06775</name>
</gene>
<evidence type="ECO:0000256" key="3">
    <source>
        <dbReference type="ARBA" id="ARBA00022884"/>
    </source>
</evidence>
<keyword evidence="3 5" id="KW-0694">RNA-binding</keyword>
<dbReference type="SMART" id="SM00360">
    <property type="entry name" value="RRM"/>
    <property type="match status" value="1"/>
</dbReference>
<proteinExistence type="predicted"/>
<dbReference type="Gene3D" id="3.30.70.330">
    <property type="match status" value="1"/>
</dbReference>
<dbReference type="PANTHER" id="PTHR48039">
    <property type="entry name" value="RNA-BINDING MOTIF PROTEIN 14B"/>
    <property type="match status" value="1"/>
</dbReference>
<sequence>NKGDKKKLSWIYRKKTKLQRSEKSMQESNDNEEENKKPRIIVRNLPFKTTPEDVKKFFEPFGPVEEINFPKRADGSPIGCCFIQFKQLEDASKAIFNTNKKEFLGNLTL</sequence>
<feature type="domain" description="RRM" evidence="7">
    <location>
        <begin position="38"/>
        <end position="109"/>
    </location>
</feature>
<dbReference type="PROSITE" id="PS50102">
    <property type="entry name" value="RRM"/>
    <property type="match status" value="1"/>
</dbReference>